<dbReference type="PANTHER" id="PTHR47990">
    <property type="entry name" value="2-OXOGLUTARATE (2OG) AND FE(II)-DEPENDENT OXYGENASE SUPERFAMILY PROTEIN-RELATED"/>
    <property type="match status" value="1"/>
</dbReference>
<evidence type="ECO:0000256" key="1">
    <source>
        <dbReference type="ARBA" id="ARBA00001954"/>
    </source>
</evidence>
<sequence>MDTVLDRPAPPADVASVSLADFAQDRDGFAQALGGSFERYGFAVISNHGISSDLIARAEAASKALFALPVDAKMAYRPAGGGGQRGYTAFGVETAKDAKAVDLKEFWHVGRELAAGHAYEDRMPPNIWPKELADFRAVMLELFAAFDATGARLLEAIARYLKLEPDFFADTVRDGNSVLRLLHYPPVDGDGPSIRAGAHEDINTITLLLGAEEAGLEILDRDGQWLSVTPKEGELAVNVGDMLQRLTNNRLRSTTHRVSNPVSARRGHARYSMPFFLHFRPDYLIETLPGCVDAAHPDRYPEPITAHDYLMQRLREIKLL</sequence>
<keyword evidence="6" id="KW-0266">Ethylene biosynthesis</keyword>
<dbReference type="Proteomes" id="UP001160625">
    <property type="component" value="Unassembled WGS sequence"/>
</dbReference>
<keyword evidence="11" id="KW-0408">Iron</keyword>
<dbReference type="EMBL" id="JARYGZ010000002">
    <property type="protein sequence ID" value="MDH7639898.1"/>
    <property type="molecule type" value="Genomic_DNA"/>
</dbReference>
<proteinExistence type="inferred from homology"/>
<comment type="similarity">
    <text evidence="11">Belongs to the iron/ascorbate-dependent oxidoreductase family.</text>
</comment>
<dbReference type="InterPro" id="IPR005123">
    <property type="entry name" value="Oxoglu/Fe-dep_dioxygenase_dom"/>
</dbReference>
<dbReference type="EC" id="1.13.12.19" evidence="4"/>
<dbReference type="InterPro" id="IPR026992">
    <property type="entry name" value="DIOX_N"/>
</dbReference>
<keyword evidence="14" id="KW-1185">Reference proteome</keyword>
<gene>
    <name evidence="13" type="ORF">QGN17_14275</name>
</gene>
<comment type="catalytic activity">
    <reaction evidence="10">
        <text>L-arginine + 2-oxoglutarate + O2 = guanidine + L-glutamate 5-semialdehyde + succinate + CO2</text>
        <dbReference type="Rhea" id="RHEA:31535"/>
        <dbReference type="ChEBI" id="CHEBI:15379"/>
        <dbReference type="ChEBI" id="CHEBI:16526"/>
        <dbReference type="ChEBI" id="CHEBI:16810"/>
        <dbReference type="ChEBI" id="CHEBI:30031"/>
        <dbReference type="ChEBI" id="CHEBI:30087"/>
        <dbReference type="ChEBI" id="CHEBI:32682"/>
        <dbReference type="ChEBI" id="CHEBI:58066"/>
        <dbReference type="EC" id="1.14.20.7"/>
    </reaction>
</comment>
<dbReference type="Pfam" id="PF03171">
    <property type="entry name" value="2OG-FeII_Oxy"/>
    <property type="match status" value="1"/>
</dbReference>
<dbReference type="InterPro" id="IPR027443">
    <property type="entry name" value="IPNS-like_sf"/>
</dbReference>
<evidence type="ECO:0000256" key="10">
    <source>
        <dbReference type="ARBA" id="ARBA00049359"/>
    </source>
</evidence>
<evidence type="ECO:0000256" key="9">
    <source>
        <dbReference type="ARBA" id="ARBA00047725"/>
    </source>
</evidence>
<evidence type="ECO:0000256" key="8">
    <source>
        <dbReference type="ARBA" id="ARBA00031282"/>
    </source>
</evidence>
<evidence type="ECO:0000313" key="14">
    <source>
        <dbReference type="Proteomes" id="UP001160625"/>
    </source>
</evidence>
<name>A0ABT6N459_9SPHN</name>
<dbReference type="PROSITE" id="PS51471">
    <property type="entry name" value="FE2OG_OXY"/>
    <property type="match status" value="1"/>
</dbReference>
<keyword evidence="11" id="KW-0560">Oxidoreductase</keyword>
<dbReference type="InterPro" id="IPR050231">
    <property type="entry name" value="Iron_ascorbate_oxido_reductase"/>
</dbReference>
<comment type="caution">
    <text evidence="13">The sequence shown here is derived from an EMBL/GenBank/DDBJ whole genome shotgun (WGS) entry which is preliminary data.</text>
</comment>
<dbReference type="Pfam" id="PF14226">
    <property type="entry name" value="DIOX_N"/>
    <property type="match status" value="1"/>
</dbReference>
<dbReference type="Gene3D" id="2.60.120.330">
    <property type="entry name" value="B-lactam Antibiotic, Isopenicillin N Synthase, Chain"/>
    <property type="match status" value="1"/>
</dbReference>
<evidence type="ECO:0000256" key="3">
    <source>
        <dbReference type="ARBA" id="ARBA00012293"/>
    </source>
</evidence>
<keyword evidence="11" id="KW-0479">Metal-binding</keyword>
<accession>A0ABT6N459</accession>
<dbReference type="PRINTS" id="PR00682">
    <property type="entry name" value="IPNSYNTHASE"/>
</dbReference>
<evidence type="ECO:0000256" key="2">
    <source>
        <dbReference type="ARBA" id="ARBA00004767"/>
    </source>
</evidence>
<organism evidence="13 14">
    <name type="scientific">Sphingomonas oryzagri</name>
    <dbReference type="NCBI Taxonomy" id="3042314"/>
    <lineage>
        <taxon>Bacteria</taxon>
        <taxon>Pseudomonadati</taxon>
        <taxon>Pseudomonadota</taxon>
        <taxon>Alphaproteobacteria</taxon>
        <taxon>Sphingomonadales</taxon>
        <taxon>Sphingomonadaceae</taxon>
        <taxon>Sphingomonas</taxon>
    </lineage>
</organism>
<dbReference type="SUPFAM" id="SSF51197">
    <property type="entry name" value="Clavaminate synthase-like"/>
    <property type="match status" value="1"/>
</dbReference>
<dbReference type="RefSeq" id="WP_281045259.1">
    <property type="nucleotide sequence ID" value="NZ_JARYGZ010000002.1"/>
</dbReference>
<dbReference type="InterPro" id="IPR044861">
    <property type="entry name" value="IPNS-like_FE2OG_OXY"/>
</dbReference>
<comment type="pathway">
    <text evidence="2">Alkene biosynthesis; ethylene biosynthesis via 2-oxoglutarate.</text>
</comment>
<evidence type="ECO:0000259" key="12">
    <source>
        <dbReference type="PROSITE" id="PS51471"/>
    </source>
</evidence>
<evidence type="ECO:0000256" key="6">
    <source>
        <dbReference type="ARBA" id="ARBA00022666"/>
    </source>
</evidence>
<feature type="domain" description="Fe2OG dioxygenase" evidence="12">
    <location>
        <begin position="174"/>
        <end position="279"/>
    </location>
</feature>
<evidence type="ECO:0000256" key="4">
    <source>
        <dbReference type="ARBA" id="ARBA00012531"/>
    </source>
</evidence>
<protein>
    <recommendedName>
        <fullName evidence="5">2-oxoglutarate-dependent ethylene/succinate-forming enzyme</fullName>
        <ecNumber evidence="4">1.13.12.19</ecNumber>
        <ecNumber evidence="3">1.14.20.7</ecNumber>
    </recommendedName>
    <alternativeName>
        <fullName evidence="7">2-oxoglutarate dioxygenase (ethylene-forming)</fullName>
    </alternativeName>
    <alternativeName>
        <fullName evidence="8">2-oxoglutarate/L-arginine monooxygenase/decarboxylase (succinate-forming)</fullName>
    </alternativeName>
</protein>
<evidence type="ECO:0000313" key="13">
    <source>
        <dbReference type="EMBL" id="MDH7639898.1"/>
    </source>
</evidence>
<evidence type="ECO:0000256" key="7">
    <source>
        <dbReference type="ARBA" id="ARBA00031011"/>
    </source>
</evidence>
<comment type="cofactor">
    <cofactor evidence="1">
        <name>Fe(2+)</name>
        <dbReference type="ChEBI" id="CHEBI:29033"/>
    </cofactor>
</comment>
<evidence type="ECO:0000256" key="5">
    <source>
        <dbReference type="ARBA" id="ARBA00019045"/>
    </source>
</evidence>
<reference evidence="13" key="1">
    <citation type="submission" date="2023-04" db="EMBL/GenBank/DDBJ databases">
        <title>Sphingomonas sp. MAHUQ-71 isolated from rice field.</title>
        <authorList>
            <person name="Huq M.A."/>
        </authorList>
    </citation>
    <scope>NUCLEOTIDE SEQUENCE</scope>
    <source>
        <strain evidence="13">MAHUQ-71</strain>
    </source>
</reference>
<evidence type="ECO:0000256" key="11">
    <source>
        <dbReference type="RuleBase" id="RU003682"/>
    </source>
</evidence>
<dbReference type="EC" id="1.14.20.7" evidence="3"/>
<comment type="catalytic activity">
    <reaction evidence="9">
        <text>2-oxoglutarate + O2 + 2 H(+) = ethene + 3 CO2 + H2O</text>
        <dbReference type="Rhea" id="RHEA:31523"/>
        <dbReference type="ChEBI" id="CHEBI:15377"/>
        <dbReference type="ChEBI" id="CHEBI:15378"/>
        <dbReference type="ChEBI" id="CHEBI:15379"/>
        <dbReference type="ChEBI" id="CHEBI:16526"/>
        <dbReference type="ChEBI" id="CHEBI:16810"/>
        <dbReference type="ChEBI" id="CHEBI:18153"/>
        <dbReference type="EC" id="1.13.12.19"/>
    </reaction>
</comment>